<dbReference type="SUPFAM" id="SSF55874">
    <property type="entry name" value="ATPase domain of HSP90 chaperone/DNA topoisomerase II/histidine kinase"/>
    <property type="match status" value="1"/>
</dbReference>
<keyword evidence="11" id="KW-1185">Reference proteome</keyword>
<dbReference type="SMART" id="SM00387">
    <property type="entry name" value="HATPase_c"/>
    <property type="match status" value="1"/>
</dbReference>
<dbReference type="InterPro" id="IPR005467">
    <property type="entry name" value="His_kinase_dom"/>
</dbReference>
<feature type="domain" description="Histidine kinase" evidence="9">
    <location>
        <begin position="269"/>
        <end position="464"/>
    </location>
</feature>
<dbReference type="PROSITE" id="PS50109">
    <property type="entry name" value="HIS_KIN"/>
    <property type="match status" value="1"/>
</dbReference>
<dbReference type="InterPro" id="IPR036890">
    <property type="entry name" value="HATPase_C_sf"/>
</dbReference>
<dbReference type="EC" id="2.7.13.3" evidence="2"/>
<dbReference type="eggNOG" id="COG3920">
    <property type="taxonomic scope" value="Bacteria"/>
</dbReference>
<keyword evidence="5" id="KW-0547">Nucleotide-binding</keyword>
<dbReference type="PANTHER" id="PTHR41523:SF8">
    <property type="entry name" value="ETHYLENE RESPONSE SENSOR PROTEIN"/>
    <property type="match status" value="1"/>
</dbReference>
<dbReference type="InterPro" id="IPR011495">
    <property type="entry name" value="Sig_transdc_His_kin_sub2_dim/P"/>
</dbReference>
<dbReference type="Gene3D" id="3.30.450.20">
    <property type="entry name" value="PAS domain"/>
    <property type="match status" value="1"/>
</dbReference>
<dbReference type="GO" id="GO:0000160">
    <property type="term" value="P:phosphorelay signal transduction system"/>
    <property type="evidence" value="ECO:0007669"/>
    <property type="project" value="UniProtKB-KW"/>
</dbReference>
<evidence type="ECO:0000256" key="2">
    <source>
        <dbReference type="ARBA" id="ARBA00012438"/>
    </source>
</evidence>
<reference evidence="10 11" key="1">
    <citation type="submission" date="2013-09" db="EMBL/GenBank/DDBJ databases">
        <authorList>
            <person name="Durkin A.S."/>
            <person name="Haft D.R."/>
            <person name="McCorrison J."/>
            <person name="Torralba M."/>
            <person name="Gillis M."/>
            <person name="Haft D.H."/>
            <person name="Methe B."/>
            <person name="Sutton G."/>
            <person name="Nelson K.E."/>
        </authorList>
    </citation>
    <scope>NUCLEOTIDE SEQUENCE [LARGE SCALE GENOMIC DNA]</scope>
    <source>
        <strain evidence="10 11">BV3C16-1</strain>
    </source>
</reference>
<dbReference type="PANTHER" id="PTHR41523">
    <property type="entry name" value="TWO-COMPONENT SYSTEM SENSOR PROTEIN"/>
    <property type="match status" value="1"/>
</dbReference>
<keyword evidence="6 10" id="KW-0418">Kinase</keyword>
<keyword evidence="7" id="KW-0067">ATP-binding</keyword>
<evidence type="ECO:0000313" key="11">
    <source>
        <dbReference type="Proteomes" id="UP000017090"/>
    </source>
</evidence>
<name>U7UL98_9FIRM</name>
<dbReference type="RefSeq" id="WP_023053537.1">
    <property type="nucleotide sequence ID" value="NZ_AWXA01000027.1"/>
</dbReference>
<evidence type="ECO:0000313" key="10">
    <source>
        <dbReference type="EMBL" id="ERT60096.1"/>
    </source>
</evidence>
<dbReference type="GO" id="GO:0004673">
    <property type="term" value="F:protein histidine kinase activity"/>
    <property type="evidence" value="ECO:0007669"/>
    <property type="project" value="UniProtKB-EC"/>
</dbReference>
<evidence type="ECO:0000256" key="6">
    <source>
        <dbReference type="ARBA" id="ARBA00022777"/>
    </source>
</evidence>
<dbReference type="InterPro" id="IPR003594">
    <property type="entry name" value="HATPase_dom"/>
</dbReference>
<evidence type="ECO:0000256" key="5">
    <source>
        <dbReference type="ARBA" id="ARBA00022741"/>
    </source>
</evidence>
<evidence type="ECO:0000256" key="3">
    <source>
        <dbReference type="ARBA" id="ARBA00022553"/>
    </source>
</evidence>
<comment type="catalytic activity">
    <reaction evidence="1">
        <text>ATP + protein L-histidine = ADP + protein N-phospho-L-histidine.</text>
        <dbReference type="EC" id="2.7.13.3"/>
    </reaction>
</comment>
<protein>
    <recommendedName>
        <fullName evidence="2">histidine kinase</fullName>
        <ecNumber evidence="2">2.7.13.3</ecNumber>
    </recommendedName>
</protein>
<evidence type="ECO:0000256" key="7">
    <source>
        <dbReference type="ARBA" id="ARBA00022840"/>
    </source>
</evidence>
<sequence length="468" mass="51851">MALESVCRDQSGLSAVQIHILSNSEPLLQFACDLAQRRLLVFVPAKAEEVFIAVAGRRPLVRQENDLPAERSQLSDFSAAIKQLVWQTFNTGSRFTGDVSGEVVTTFPFVDNGGKPIAVICFIGAVERRREILTETAFHSLQVPLCHEGNKLYRSLSVQDGVILSDDRGLIIYADEIAEWIMHLQGRKGTLAGSNVYKTPLNLTGIKHVLATGESLRDEVTYGRLLLTRRVIPLLRSGKVWRVIAVVAERTELHRKEEELLVKTSAIKEIHHRVKNNLQTVAGLLRLQMRRVEGREARDALQESLNRILSISLVHETLSHHEEEQLDITPVAKRLQELLLQSLARKECVITPVFSGTSLYLPSHEATSLSLALNELITNAVIHGFEERNVGELSIQILCSDGTATLTVSDTGCGFAFAAAAQERKHLGLTIVRTLVEKDLHGTLEITSHVGDGTRAVIAFPKKKGEKR</sequence>
<evidence type="ECO:0000256" key="8">
    <source>
        <dbReference type="ARBA" id="ARBA00023012"/>
    </source>
</evidence>
<dbReference type="OrthoDB" id="9767435at2"/>
<keyword evidence="3" id="KW-0597">Phosphoprotein</keyword>
<dbReference type="Pfam" id="PF07568">
    <property type="entry name" value="HisKA_2"/>
    <property type="match status" value="1"/>
</dbReference>
<keyword evidence="8" id="KW-0902">Two-component regulatory system</keyword>
<evidence type="ECO:0000259" key="9">
    <source>
        <dbReference type="PROSITE" id="PS50109"/>
    </source>
</evidence>
<dbReference type="Gene3D" id="3.30.565.10">
    <property type="entry name" value="Histidine kinase-like ATPase, C-terminal domain"/>
    <property type="match status" value="1"/>
</dbReference>
<dbReference type="EMBL" id="AWXA01000027">
    <property type="protein sequence ID" value="ERT60096.1"/>
    <property type="molecule type" value="Genomic_DNA"/>
</dbReference>
<keyword evidence="4" id="KW-0808">Transferase</keyword>
<dbReference type="STRING" id="1111454.HMPREF1250_0089"/>
<evidence type="ECO:0000256" key="4">
    <source>
        <dbReference type="ARBA" id="ARBA00022679"/>
    </source>
</evidence>
<evidence type="ECO:0000256" key="1">
    <source>
        <dbReference type="ARBA" id="ARBA00000085"/>
    </source>
</evidence>
<dbReference type="InterPro" id="IPR038424">
    <property type="entry name" value="H_kinase_PdtaS_GAF_sf"/>
</dbReference>
<organism evidence="10 11">
    <name type="scientific">Megasphaera vaginalis</name>
    <name type="common">ex Srinivasan et al. 2021</name>
    <dbReference type="NCBI Taxonomy" id="1111454"/>
    <lineage>
        <taxon>Bacteria</taxon>
        <taxon>Bacillati</taxon>
        <taxon>Bacillota</taxon>
        <taxon>Negativicutes</taxon>
        <taxon>Veillonellales</taxon>
        <taxon>Veillonellaceae</taxon>
        <taxon>Megasphaera</taxon>
    </lineage>
</organism>
<proteinExistence type="predicted"/>
<dbReference type="GO" id="GO:0005524">
    <property type="term" value="F:ATP binding"/>
    <property type="evidence" value="ECO:0007669"/>
    <property type="project" value="UniProtKB-KW"/>
</dbReference>
<gene>
    <name evidence="10" type="ORF">HMPREF1250_0089</name>
</gene>
<dbReference type="Proteomes" id="UP000017090">
    <property type="component" value="Unassembled WGS sequence"/>
</dbReference>
<dbReference type="Pfam" id="PF02518">
    <property type="entry name" value="HATPase_c"/>
    <property type="match status" value="1"/>
</dbReference>
<dbReference type="PATRIC" id="fig|1111454.3.peg.1047"/>
<comment type="caution">
    <text evidence="10">The sequence shown here is derived from an EMBL/GenBank/DDBJ whole genome shotgun (WGS) entry which is preliminary data.</text>
</comment>
<accession>U7UL98</accession>
<dbReference type="Gene3D" id="3.30.450.280">
    <property type="entry name" value="GAF domain"/>
    <property type="match status" value="1"/>
</dbReference>
<dbReference type="AlphaFoldDB" id="U7UL98"/>